<comment type="caution">
    <text evidence="2">The sequence shown here is derived from an EMBL/GenBank/DDBJ whole genome shotgun (WGS) entry which is preliminary data.</text>
</comment>
<accession>A3IHU8</accession>
<keyword evidence="3" id="KW-1185">Reference proteome</keyword>
<evidence type="ECO:0000256" key="1">
    <source>
        <dbReference type="SAM" id="Phobius"/>
    </source>
</evidence>
<feature type="transmembrane region" description="Helical" evidence="1">
    <location>
        <begin position="12"/>
        <end position="32"/>
    </location>
</feature>
<keyword evidence="1" id="KW-1133">Transmembrane helix</keyword>
<keyword evidence="1" id="KW-0812">Transmembrane</keyword>
<evidence type="ECO:0000313" key="2">
    <source>
        <dbReference type="EMBL" id="EAZ93380.1"/>
    </source>
</evidence>
<dbReference type="Proteomes" id="UP000003781">
    <property type="component" value="Unassembled WGS sequence"/>
</dbReference>
<evidence type="ECO:0000313" key="3">
    <source>
        <dbReference type="Proteomes" id="UP000003781"/>
    </source>
</evidence>
<dbReference type="PROSITE" id="PS51257">
    <property type="entry name" value="PROKAR_LIPOPROTEIN"/>
    <property type="match status" value="1"/>
</dbReference>
<dbReference type="AlphaFoldDB" id="A3IHU8"/>
<keyword evidence="1" id="KW-0472">Membrane</keyword>
<gene>
    <name evidence="2" type="ORF">CY0110_16332</name>
</gene>
<name>A3IHU8_9CHRO</name>
<sequence>MLFLLRVCDSFLTLSVSFGCLGFGYHNVLLSVY</sequence>
<reference evidence="2 3" key="1">
    <citation type="submission" date="2007-03" db="EMBL/GenBank/DDBJ databases">
        <authorList>
            <person name="Stal L."/>
            <person name="Ferriera S."/>
            <person name="Johnson J."/>
            <person name="Kravitz S."/>
            <person name="Beeson K."/>
            <person name="Sutton G."/>
            <person name="Rogers Y.-H."/>
            <person name="Friedman R."/>
            <person name="Frazier M."/>
            <person name="Venter J.C."/>
        </authorList>
    </citation>
    <scope>NUCLEOTIDE SEQUENCE [LARGE SCALE GENOMIC DNA]</scope>
    <source>
        <strain evidence="2 3">CCY0110</strain>
    </source>
</reference>
<organism evidence="2 3">
    <name type="scientific">Crocosphaera chwakensis CCY0110</name>
    <dbReference type="NCBI Taxonomy" id="391612"/>
    <lineage>
        <taxon>Bacteria</taxon>
        <taxon>Bacillati</taxon>
        <taxon>Cyanobacteriota</taxon>
        <taxon>Cyanophyceae</taxon>
        <taxon>Oscillatoriophycideae</taxon>
        <taxon>Chroococcales</taxon>
        <taxon>Aphanothecaceae</taxon>
        <taxon>Crocosphaera</taxon>
        <taxon>Crocosphaera chwakensis</taxon>
    </lineage>
</organism>
<dbReference type="EMBL" id="AAXW01000002">
    <property type="protein sequence ID" value="EAZ93380.1"/>
    <property type="molecule type" value="Genomic_DNA"/>
</dbReference>
<proteinExistence type="predicted"/>
<protein>
    <submittedName>
        <fullName evidence="2">Uncharacterized protein</fullName>
    </submittedName>
</protein>